<dbReference type="PANTHER" id="PTHR30477">
    <property type="entry name" value="ABC-TRANSPORTER METAL-BINDING PROTEIN"/>
    <property type="match status" value="1"/>
</dbReference>
<dbReference type="PANTHER" id="PTHR30477:SF0">
    <property type="entry name" value="METAL TRANSPORT SYSTEM MEMBRANE PROTEIN TM_0125-RELATED"/>
    <property type="match status" value="1"/>
</dbReference>
<comment type="similarity">
    <text evidence="2 6">Belongs to the ABC-3 integral membrane protein family.</text>
</comment>
<comment type="subcellular location">
    <subcellularLocation>
        <location evidence="6">Cell membrane</location>
        <topology evidence="6">Multi-pass membrane protein</topology>
    </subcellularLocation>
    <subcellularLocation>
        <location evidence="1">Membrane</location>
        <topology evidence="1">Multi-pass membrane protein</topology>
    </subcellularLocation>
</comment>
<dbReference type="Proteomes" id="UP000571817">
    <property type="component" value="Unassembled WGS sequence"/>
</dbReference>
<protein>
    <submittedName>
        <fullName evidence="8">Zinc/manganese transport system permease protein</fullName>
    </submittedName>
</protein>
<evidence type="ECO:0000313" key="9">
    <source>
        <dbReference type="Proteomes" id="UP000571817"/>
    </source>
</evidence>
<proteinExistence type="inferred from homology"/>
<evidence type="ECO:0000256" key="3">
    <source>
        <dbReference type="ARBA" id="ARBA00022692"/>
    </source>
</evidence>
<dbReference type="RefSeq" id="WP_179480483.1">
    <property type="nucleotide sequence ID" value="NZ_JACCFW010000001.1"/>
</dbReference>
<dbReference type="InterPro" id="IPR037294">
    <property type="entry name" value="ABC_BtuC-like"/>
</dbReference>
<evidence type="ECO:0000256" key="5">
    <source>
        <dbReference type="ARBA" id="ARBA00023136"/>
    </source>
</evidence>
<gene>
    <name evidence="8" type="ORF">HNR15_001496</name>
</gene>
<dbReference type="InterPro" id="IPR001626">
    <property type="entry name" value="ABC_TroCD"/>
</dbReference>
<feature type="transmembrane region" description="Helical" evidence="7">
    <location>
        <begin position="185"/>
        <end position="213"/>
    </location>
</feature>
<keyword evidence="4 7" id="KW-1133">Transmembrane helix</keyword>
<feature type="transmembrane region" description="Helical" evidence="7">
    <location>
        <begin position="98"/>
        <end position="119"/>
    </location>
</feature>
<feature type="transmembrane region" description="Helical" evidence="7">
    <location>
        <begin position="254"/>
        <end position="275"/>
    </location>
</feature>
<keyword evidence="9" id="KW-1185">Reference proteome</keyword>
<dbReference type="GO" id="GO:0010043">
    <property type="term" value="P:response to zinc ion"/>
    <property type="evidence" value="ECO:0007669"/>
    <property type="project" value="TreeGrafter"/>
</dbReference>
<evidence type="ECO:0000256" key="2">
    <source>
        <dbReference type="ARBA" id="ARBA00008034"/>
    </source>
</evidence>
<feature type="transmembrane region" description="Helical" evidence="7">
    <location>
        <begin position="140"/>
        <end position="160"/>
    </location>
</feature>
<evidence type="ECO:0000313" key="8">
    <source>
        <dbReference type="EMBL" id="NYJ74533.1"/>
    </source>
</evidence>
<dbReference type="Gene3D" id="1.10.3470.10">
    <property type="entry name" value="ABC transporter involved in vitamin B12 uptake, BtuC"/>
    <property type="match status" value="1"/>
</dbReference>
<dbReference type="Pfam" id="PF00950">
    <property type="entry name" value="ABC-3"/>
    <property type="match status" value="1"/>
</dbReference>
<feature type="transmembrane region" description="Helical" evidence="7">
    <location>
        <begin position="225"/>
        <end position="248"/>
    </location>
</feature>
<comment type="caution">
    <text evidence="8">The sequence shown here is derived from an EMBL/GenBank/DDBJ whole genome shotgun (WGS) entry which is preliminary data.</text>
</comment>
<keyword evidence="5 7" id="KW-0472">Membrane</keyword>
<dbReference type="EMBL" id="JACCFW010000001">
    <property type="protein sequence ID" value="NYJ74533.1"/>
    <property type="molecule type" value="Genomic_DNA"/>
</dbReference>
<dbReference type="SUPFAM" id="SSF81345">
    <property type="entry name" value="ABC transporter involved in vitamin B12 uptake, BtuC"/>
    <property type="match status" value="1"/>
</dbReference>
<organism evidence="8 9">
    <name type="scientific">Allobranchiibius huperziae</name>
    <dbReference type="NCBI Taxonomy" id="1874116"/>
    <lineage>
        <taxon>Bacteria</taxon>
        <taxon>Bacillati</taxon>
        <taxon>Actinomycetota</taxon>
        <taxon>Actinomycetes</taxon>
        <taxon>Micrococcales</taxon>
        <taxon>Dermacoccaceae</taxon>
        <taxon>Allobranchiibius</taxon>
    </lineage>
</organism>
<evidence type="ECO:0000256" key="4">
    <source>
        <dbReference type="ARBA" id="ARBA00022989"/>
    </source>
</evidence>
<reference evidence="8 9" key="1">
    <citation type="submission" date="2020-07" db="EMBL/GenBank/DDBJ databases">
        <title>Sequencing the genomes of 1000 actinobacteria strains.</title>
        <authorList>
            <person name="Klenk H.-P."/>
        </authorList>
    </citation>
    <scope>NUCLEOTIDE SEQUENCE [LARGE SCALE GENOMIC DNA]</scope>
    <source>
        <strain evidence="8 9">DSM 29531</strain>
    </source>
</reference>
<evidence type="ECO:0000256" key="6">
    <source>
        <dbReference type="RuleBase" id="RU003943"/>
    </source>
</evidence>
<evidence type="ECO:0000256" key="7">
    <source>
        <dbReference type="SAM" id="Phobius"/>
    </source>
</evidence>
<feature type="transmembrane region" description="Helical" evidence="7">
    <location>
        <begin position="59"/>
        <end position="92"/>
    </location>
</feature>
<sequence>MADALAKLISFDQFWSLLPLVTSSLVAGALLGVIAGVIGPMIQARDLAFAVHGTAELSFAGAAAALLAGVSITLGAVAGSVIGAIVLALMGIRARQSNSLIGIVLPFGLGLGVLFLSLYDGRSSNKFGLLLGQIVSVDNAQLGSLALLTVVVAVVLIPLWRPMFFAAVDPVVAQARGVRVRELSLIFMVVLGLVCAMCVQLVGALLVMALLITPTAAATCLTARPALVSVLSVAFAVLSMEGGILLSLSPGRPISPYVTTLSFAIYLVCRAVGAVRTRRGWSTRAVAA</sequence>
<dbReference type="AlphaFoldDB" id="A0A853DEU9"/>
<feature type="transmembrane region" description="Helical" evidence="7">
    <location>
        <begin position="14"/>
        <end position="38"/>
    </location>
</feature>
<evidence type="ECO:0000256" key="1">
    <source>
        <dbReference type="ARBA" id="ARBA00004141"/>
    </source>
</evidence>
<keyword evidence="3 6" id="KW-0812">Transmembrane</keyword>
<dbReference type="GO" id="GO:0055085">
    <property type="term" value="P:transmembrane transport"/>
    <property type="evidence" value="ECO:0007669"/>
    <property type="project" value="InterPro"/>
</dbReference>
<accession>A0A853DEU9</accession>
<dbReference type="GO" id="GO:0043190">
    <property type="term" value="C:ATP-binding cassette (ABC) transporter complex"/>
    <property type="evidence" value="ECO:0007669"/>
    <property type="project" value="InterPro"/>
</dbReference>
<keyword evidence="6" id="KW-0813">Transport</keyword>
<name>A0A853DEU9_9MICO</name>